<dbReference type="Gene3D" id="1.20.940.10">
    <property type="entry name" value="Functional domain of the splicing factor Prp18"/>
    <property type="match status" value="1"/>
</dbReference>
<feature type="repeat" description="WD" evidence="15">
    <location>
        <begin position="123"/>
        <end position="165"/>
    </location>
</feature>
<keyword evidence="12" id="KW-0472">Membrane</keyword>
<dbReference type="InterPro" id="IPR001680">
    <property type="entry name" value="WD40_rpt"/>
</dbReference>
<dbReference type="InterPro" id="IPR015637">
    <property type="entry name" value="MUG/TDG"/>
</dbReference>
<comment type="similarity">
    <text evidence="3">Belongs to the WD repeat SEC31 family.</text>
</comment>
<feature type="repeat" description="WD" evidence="15">
    <location>
        <begin position="272"/>
        <end position="314"/>
    </location>
</feature>
<evidence type="ECO:0000256" key="14">
    <source>
        <dbReference type="ARBA" id="ARBA00025471"/>
    </source>
</evidence>
<feature type="compositionally biased region" description="Polar residues" evidence="16">
    <location>
        <begin position="1231"/>
        <end position="1242"/>
    </location>
</feature>
<dbReference type="Proteomes" id="UP000757232">
    <property type="component" value="Unassembled WGS sequence"/>
</dbReference>
<dbReference type="Pfam" id="PF00400">
    <property type="entry name" value="WD40"/>
    <property type="match status" value="2"/>
</dbReference>
<dbReference type="FunFam" id="2.130.10.10:FF:000193">
    <property type="entry name" value="Protein transport protein SEC31, putative"/>
    <property type="match status" value="1"/>
</dbReference>
<evidence type="ECO:0000256" key="16">
    <source>
        <dbReference type="SAM" id="MobiDB-lite"/>
    </source>
</evidence>
<dbReference type="CDD" id="cd10028">
    <property type="entry name" value="UDG-F2_TDG_MUG"/>
    <property type="match status" value="1"/>
</dbReference>
<feature type="compositionally biased region" description="Polar residues" evidence="16">
    <location>
        <begin position="1481"/>
        <end position="1493"/>
    </location>
</feature>
<keyword evidence="11" id="KW-0653">Protein transport</keyword>
<feature type="region of interest" description="Disordered" evidence="16">
    <location>
        <begin position="1694"/>
        <end position="1730"/>
    </location>
</feature>
<organism evidence="17 18">
    <name type="scientific">Sanghuangporus baumii</name>
    <name type="common">Phellinus baumii</name>
    <dbReference type="NCBI Taxonomy" id="108892"/>
    <lineage>
        <taxon>Eukaryota</taxon>
        <taxon>Fungi</taxon>
        <taxon>Dikarya</taxon>
        <taxon>Basidiomycota</taxon>
        <taxon>Agaricomycotina</taxon>
        <taxon>Agaricomycetes</taxon>
        <taxon>Hymenochaetales</taxon>
        <taxon>Hymenochaetaceae</taxon>
        <taxon>Sanghuangporus</taxon>
    </lineage>
</organism>
<evidence type="ECO:0000256" key="6">
    <source>
        <dbReference type="ARBA" id="ARBA00022448"/>
    </source>
</evidence>
<evidence type="ECO:0000256" key="2">
    <source>
        <dbReference type="ARBA" id="ARBA00004397"/>
    </source>
</evidence>
<evidence type="ECO:0000256" key="8">
    <source>
        <dbReference type="ARBA" id="ARBA00022737"/>
    </source>
</evidence>
<dbReference type="GO" id="GO:0090110">
    <property type="term" value="P:COPII-coated vesicle cargo loading"/>
    <property type="evidence" value="ECO:0007669"/>
    <property type="project" value="TreeGrafter"/>
</dbReference>
<feature type="compositionally biased region" description="Pro residues" evidence="16">
    <location>
        <begin position="1032"/>
        <end position="1042"/>
    </location>
</feature>
<evidence type="ECO:0000256" key="13">
    <source>
        <dbReference type="ARBA" id="ARBA00023329"/>
    </source>
</evidence>
<sequence length="1800" mass="195002">MKLKEIHRTATFAWSPHATVPLLATGTVAGALDESFSNDSQLEIWSPDFMNKAEYELGDSPENGPKASVSTTSRFNRIAWGSPNTGRSRGVIAAGMENGELGLWDPEKILETSDTGGSLILRNTIHQGPVRGLDFNPIQTNLLSSGAVNGEIHIWDLKDPSKPYSPGTRSSKLDEITSLAWNRQVQYVLASSSSTGYTVVWDLRNKREVVALTYGGATQGLNIMGAGGRKGMSDVAWHPDNATRLVTSSEDDASPVVMVWDLRNARAPEKILTGHEKGILSLSWCRQDADLLLSSGKDNRVLCWNPQSAEIVGELPYAANWAFQAQWCPRNPDLLATAYFDGTIGIHSIQTTNEAAEAQAPVATPKPDGSDVFDVPGFARTTQPTLSLKQPPKWLRRPISASFGYGGKLVSVSNLQSAQGKIQSSVVHIRKVVTEPDIISRAKDLKAATDGQSLNEFARKKSADAEARQVHDTASWKALASLFRADSREELVTLLGFSKADVAARVVEAVEKIKSTATPTRLPAEELSPERTKPHEPVVSFAEPETEVEHEQEHTPSEQSTSVASDHATDATGAIDGESTTTAPSLFGDDIGTPQMDAEADFFSTMGTIRNAVPDHVQIPHTNYAHDSSVAATIGSRPSSAASEALKNNTFRIYPSEESEFDRLVTKSLVLGDFESAVSLCLATERFADAILLAVKGGPDLLQRTQKAYFEKRTVNFPYLRLFQSIVTEDLDDIVQNADLQEWQEIFVVLCTFAKPDEFANLAEQLGQRLEFHANILKNAASPGADEFRKDATLTYLAAGRLEKVVNIWIEEMVEEENQLLDGGDEKSSSRYSAHAHALQTFMEKVTIFRSATNYTDSELKMVSDPSAAYKLSALYERYHEYADLLATQGLLDEAVSFLDLIPTDYQSISSVGLDFKTARDRIFAAAEKTKGTSTAQPVKTASASAAPSHAGAYGYQSYATQPVTTSPSSSARGPQYAQYNINGSATASQASNPYAPAAAAVSSQPAYQPSVQMQPSFSAGPYAPTRSVQVPAPPPSGPPPPPKKRDNSGWNDAPVLDRRTPVSNVPPKISPIISPFPNATPPQSVPGSPAMHGPPQGLAPPPRPGSVNRGLPHAMQGPPPPGQHRPPPGSQQGPPPLHGGYAPPPGGAFSPPVPAQPLQQSQPAPPPSRGHSQFVPPGRVLSPPQTRPSHVPPQGSYGPPHPHGPSAAPTGVPGAPGPYVRATPPPSGFAGQQVSPGMQQQVPPPDPYGPPTSAARAQPTHGAAVHQLPPSAAAAHPPPQGPPVREPAAPRPLHAKSGPPQPKYPPGDRSHIPETSRRSYEILVQALDHMKQTSPPQQKRMVDDTERRLNSLFDVLNCETLSPPVIQQLNELTEVMASQDPHRRERALGMHADLLAQGSRTDDIGLWMSAIKLLIPSVRRLAMTQPTEDVEEEVKIEEERTSTFRLKLEEFSFESPQTSPVRRSTRSSNLTLTTTKRSPGTPNFVSETSSTVAKKRTNVSIEDESPTKTKKKRGYAPPETYAHLNYLTDCLGEYLDVLFCGIKSVNHFSHSVEMVLKSIANNSVQSWGFTDRLIPPEQDSTLPALYNIGITDIVDRPSSCVGLAPFCVDIGSDAIIFSQEDELSAQEMIGGVPALLQKVAKCKPRFVYGFPFPITGMVTYNYRNKIRCFIGKGMGQRVEKGFRREIIKSRSQLEPCEARPGKQKRGTSPTKVTRRQTNSDVDNGIGLRPYKVTHNDPESPVHETLFFVSHSSSGLATSMNLQGKIDLLKELRGLIEKHKAGTVDTSSLEEVPILTDTTR</sequence>
<keyword evidence="9" id="KW-0256">Endoplasmic reticulum</keyword>
<keyword evidence="8" id="KW-0677">Repeat</keyword>
<accession>A0A9Q5MZD6</accession>
<dbReference type="InterPro" id="IPR036895">
    <property type="entry name" value="Uracil-DNA_glycosylase-like_sf"/>
</dbReference>
<feature type="compositionally biased region" description="Polar residues" evidence="16">
    <location>
        <begin position="1707"/>
        <end position="1722"/>
    </location>
</feature>
<evidence type="ECO:0000256" key="11">
    <source>
        <dbReference type="ARBA" id="ARBA00022927"/>
    </source>
</evidence>
<dbReference type="GO" id="GO:0030127">
    <property type="term" value="C:COPII vesicle coat"/>
    <property type="evidence" value="ECO:0007669"/>
    <property type="project" value="TreeGrafter"/>
</dbReference>
<keyword evidence="6" id="KW-0813">Transport</keyword>
<name>A0A9Q5MZD6_SANBA</name>
<dbReference type="GO" id="GO:0006285">
    <property type="term" value="P:base-excision repair, AP site formation"/>
    <property type="evidence" value="ECO:0007669"/>
    <property type="project" value="InterPro"/>
</dbReference>
<dbReference type="GO" id="GO:0005198">
    <property type="term" value="F:structural molecule activity"/>
    <property type="evidence" value="ECO:0007669"/>
    <property type="project" value="TreeGrafter"/>
</dbReference>
<dbReference type="PANTHER" id="PTHR13923:SF11">
    <property type="entry name" value="SECRETORY 31, ISOFORM D"/>
    <property type="match status" value="1"/>
</dbReference>
<feature type="compositionally biased region" description="Basic and acidic residues" evidence="16">
    <location>
        <begin position="547"/>
        <end position="556"/>
    </location>
</feature>
<gene>
    <name evidence="17" type="ORF">A7U60_g7994</name>
</gene>
<keyword evidence="13" id="KW-0968">Cytoplasmic vesicle</keyword>
<dbReference type="InterPro" id="IPR019775">
    <property type="entry name" value="WD40_repeat_CS"/>
</dbReference>
<feature type="region of interest" description="Disordered" evidence="16">
    <location>
        <begin position="520"/>
        <end position="566"/>
    </location>
</feature>
<evidence type="ECO:0000313" key="17">
    <source>
        <dbReference type="EMBL" id="OCB85037.1"/>
    </source>
</evidence>
<dbReference type="InterPro" id="IPR040251">
    <property type="entry name" value="SEC31-like"/>
</dbReference>
<evidence type="ECO:0000256" key="15">
    <source>
        <dbReference type="PROSITE-ProRule" id="PRU00221"/>
    </source>
</evidence>
<feature type="compositionally biased region" description="Low complexity" evidence="16">
    <location>
        <begin position="1193"/>
        <end position="1214"/>
    </location>
</feature>
<reference evidence="17" key="1">
    <citation type="submission" date="2016-06" db="EMBL/GenBank/DDBJ databases">
        <title>Draft Genome sequence of the fungus Inonotus baumii.</title>
        <authorList>
            <person name="Zhu H."/>
            <person name="Lin W."/>
        </authorList>
    </citation>
    <scope>NUCLEOTIDE SEQUENCE</scope>
    <source>
        <strain evidence="17">821</strain>
    </source>
</reference>
<dbReference type="SUPFAM" id="SSF50978">
    <property type="entry name" value="WD40 repeat-like"/>
    <property type="match status" value="1"/>
</dbReference>
<dbReference type="GO" id="GO:0070971">
    <property type="term" value="C:endoplasmic reticulum exit site"/>
    <property type="evidence" value="ECO:0007669"/>
    <property type="project" value="TreeGrafter"/>
</dbReference>
<dbReference type="Gene3D" id="3.40.470.10">
    <property type="entry name" value="Uracil-DNA glycosylase-like domain"/>
    <property type="match status" value="1"/>
</dbReference>
<dbReference type="SMART" id="SM00320">
    <property type="entry name" value="WD40"/>
    <property type="match status" value="5"/>
</dbReference>
<comment type="caution">
    <text evidence="17">The sequence shown here is derived from an EMBL/GenBank/DDBJ whole genome shotgun (WGS) entry which is preliminary data.</text>
</comment>
<dbReference type="InterPro" id="IPR015943">
    <property type="entry name" value="WD40/YVTN_repeat-like_dom_sf"/>
</dbReference>
<dbReference type="OrthoDB" id="542917at2759"/>
<evidence type="ECO:0000256" key="12">
    <source>
        <dbReference type="ARBA" id="ARBA00023136"/>
    </source>
</evidence>
<keyword evidence="10" id="KW-0931">ER-Golgi transport</keyword>
<dbReference type="EMBL" id="LNZH02000212">
    <property type="protein sequence ID" value="OCB85037.1"/>
    <property type="molecule type" value="Genomic_DNA"/>
</dbReference>
<evidence type="ECO:0000256" key="1">
    <source>
        <dbReference type="ARBA" id="ARBA00004299"/>
    </source>
</evidence>
<evidence type="ECO:0000313" key="18">
    <source>
        <dbReference type="Proteomes" id="UP000757232"/>
    </source>
</evidence>
<comment type="function">
    <text evidence="14">Component of the coat protein complex II (COPII) which promotes the formation of transport vesicles from the endoplasmic reticulum (ER). The coat has two main functions, the physical deformation of the endoplasmic reticulum membrane into vesicles and the selection of cargo molecules.</text>
</comment>
<dbReference type="GO" id="GO:0000700">
    <property type="term" value="F:mismatch base pair DNA N-glycosylase activity"/>
    <property type="evidence" value="ECO:0007669"/>
    <property type="project" value="InterPro"/>
</dbReference>
<evidence type="ECO:0000256" key="4">
    <source>
        <dbReference type="ARBA" id="ARBA00013507"/>
    </source>
</evidence>
<feature type="region of interest" description="Disordered" evidence="16">
    <location>
        <begin position="1456"/>
        <end position="1516"/>
    </location>
</feature>
<proteinExistence type="inferred from homology"/>
<dbReference type="PANTHER" id="PTHR13923">
    <property type="entry name" value="SEC31-RELATED PROTEIN"/>
    <property type="match status" value="1"/>
</dbReference>
<feature type="compositionally biased region" description="Low complexity" evidence="16">
    <location>
        <begin position="1062"/>
        <end position="1078"/>
    </location>
</feature>
<evidence type="ECO:0000256" key="10">
    <source>
        <dbReference type="ARBA" id="ARBA00022892"/>
    </source>
</evidence>
<dbReference type="Gene3D" id="2.130.10.10">
    <property type="entry name" value="YVTN repeat-like/Quinoprotein amine dehydrogenase"/>
    <property type="match status" value="1"/>
</dbReference>
<dbReference type="PROSITE" id="PS00678">
    <property type="entry name" value="WD_REPEATS_1"/>
    <property type="match status" value="1"/>
</dbReference>
<feature type="compositionally biased region" description="Low complexity" evidence="16">
    <location>
        <begin position="1467"/>
        <end position="1479"/>
    </location>
</feature>
<comment type="subcellular location">
    <subcellularLocation>
        <location evidence="1">Cytoplasmic vesicle</location>
        <location evidence="1">COPII-coated vesicle membrane</location>
        <topology evidence="1">Peripheral membrane protein</topology>
        <orientation evidence="1">Cytoplasmic side</orientation>
    </subcellularLocation>
    <subcellularLocation>
        <location evidence="2">Endoplasmic reticulum membrane</location>
        <topology evidence="2">Peripheral membrane protein</topology>
        <orientation evidence="2">Cytoplasmic side</orientation>
    </subcellularLocation>
</comment>
<dbReference type="Gene3D" id="1.25.40.1030">
    <property type="match status" value="1"/>
</dbReference>
<keyword evidence="7 15" id="KW-0853">WD repeat</keyword>
<dbReference type="GO" id="GO:0007029">
    <property type="term" value="P:endoplasmic reticulum organization"/>
    <property type="evidence" value="ECO:0007669"/>
    <property type="project" value="TreeGrafter"/>
</dbReference>
<dbReference type="GO" id="GO:0015031">
    <property type="term" value="P:protein transport"/>
    <property type="evidence" value="ECO:0007669"/>
    <property type="project" value="UniProtKB-KW"/>
</dbReference>
<feature type="compositionally biased region" description="Pro residues" evidence="16">
    <location>
        <begin position="1118"/>
        <end position="1156"/>
    </location>
</feature>
<evidence type="ECO:0000256" key="5">
    <source>
        <dbReference type="ARBA" id="ARBA00021236"/>
    </source>
</evidence>
<evidence type="ECO:0000256" key="7">
    <source>
        <dbReference type="ARBA" id="ARBA00022574"/>
    </source>
</evidence>
<evidence type="ECO:0000256" key="9">
    <source>
        <dbReference type="ARBA" id="ARBA00022824"/>
    </source>
</evidence>
<evidence type="ECO:0000256" key="3">
    <source>
        <dbReference type="ARBA" id="ARBA00009358"/>
    </source>
</evidence>
<protein>
    <recommendedName>
        <fullName evidence="5">Protein transport protein SEC31</fullName>
    </recommendedName>
    <alternativeName>
        <fullName evidence="4">Protein transport protein sec31</fullName>
    </alternativeName>
</protein>
<dbReference type="GO" id="GO:0005789">
    <property type="term" value="C:endoplasmic reticulum membrane"/>
    <property type="evidence" value="ECO:0007669"/>
    <property type="project" value="UniProtKB-SubCell"/>
</dbReference>
<feature type="compositionally biased region" description="Pro residues" evidence="16">
    <location>
        <begin position="1277"/>
        <end position="1286"/>
    </location>
</feature>
<feature type="region of interest" description="Disordered" evidence="16">
    <location>
        <begin position="1012"/>
        <end position="1314"/>
    </location>
</feature>
<dbReference type="PROSITE" id="PS50082">
    <property type="entry name" value="WD_REPEATS_2"/>
    <property type="match status" value="2"/>
</dbReference>
<dbReference type="InterPro" id="IPR036322">
    <property type="entry name" value="WD40_repeat_dom_sf"/>
</dbReference>
<keyword evidence="18" id="KW-1185">Reference proteome</keyword>